<gene>
    <name evidence="2" type="ORF">L201_002038</name>
</gene>
<feature type="region of interest" description="Disordered" evidence="1">
    <location>
        <begin position="1"/>
        <end position="25"/>
    </location>
</feature>
<proteinExistence type="predicted"/>
<evidence type="ECO:0000256" key="1">
    <source>
        <dbReference type="SAM" id="MobiDB-lite"/>
    </source>
</evidence>
<evidence type="ECO:0000313" key="3">
    <source>
        <dbReference type="Proteomes" id="UP001355207"/>
    </source>
</evidence>
<reference evidence="2 3" key="1">
    <citation type="submission" date="2024-01" db="EMBL/GenBank/DDBJ databases">
        <title>Comparative genomics of Cryptococcus and Kwoniella reveals pathogenesis evolution and contrasting modes of karyotype evolution via chromosome fusion or intercentromeric recombination.</title>
        <authorList>
            <person name="Coelho M.A."/>
            <person name="David-Palma M."/>
            <person name="Shea T."/>
            <person name="Bowers K."/>
            <person name="McGinley-Smith S."/>
            <person name="Mohammad A.W."/>
            <person name="Gnirke A."/>
            <person name="Yurkov A.M."/>
            <person name="Nowrousian M."/>
            <person name="Sun S."/>
            <person name="Cuomo C.A."/>
            <person name="Heitman J."/>
        </authorList>
    </citation>
    <scope>NUCLEOTIDE SEQUENCE [LARGE SCALE GENOMIC DNA]</scope>
    <source>
        <strain evidence="2 3">CBS 6074</strain>
    </source>
</reference>
<dbReference type="AlphaFoldDB" id="A0AAX4JP60"/>
<feature type="compositionally biased region" description="Acidic residues" evidence="1">
    <location>
        <begin position="83"/>
        <end position="106"/>
    </location>
</feature>
<dbReference type="RefSeq" id="XP_066073915.1">
    <property type="nucleotide sequence ID" value="XM_066217818.1"/>
</dbReference>
<sequence length="254" mass="28499">MDDSVDEGDSLFSVPGRPNIQPRALYQTPPQLVTSRPEVGVSFHASVVPQQLPEYDESFEQPNRWVEGASPPDISTSTSYGYDQDEQEEGVEGVEERDGEPEEQEGSYEASEGSSAQYDPDTDPEGFAQRLDELAGVLEITPAESNAIKWGLPLSKKQKPSNIPIDSFRKLVNHHLDSTEWRYDSTKLVTLPILGRSIDPNMIEDSDDMHPIRVFGRGWTEKDDWLEPEPDDMEVDPSGLLDERREFGEGLYAN</sequence>
<accession>A0AAX4JP60</accession>
<keyword evidence="3" id="KW-1185">Reference proteome</keyword>
<feature type="compositionally biased region" description="Low complexity" evidence="1">
    <location>
        <begin position="107"/>
        <end position="118"/>
    </location>
</feature>
<name>A0AAX4JP60_9TREE</name>
<evidence type="ECO:0000313" key="2">
    <source>
        <dbReference type="EMBL" id="WWC87152.1"/>
    </source>
</evidence>
<dbReference type="EMBL" id="CP144099">
    <property type="protein sequence ID" value="WWC87152.1"/>
    <property type="molecule type" value="Genomic_DNA"/>
</dbReference>
<dbReference type="GeneID" id="91092710"/>
<protein>
    <submittedName>
        <fullName evidence="2">Uncharacterized protein</fullName>
    </submittedName>
</protein>
<dbReference type="Proteomes" id="UP001355207">
    <property type="component" value="Chromosome 2"/>
</dbReference>
<organism evidence="2 3">
    <name type="scientific">Kwoniella dendrophila CBS 6074</name>
    <dbReference type="NCBI Taxonomy" id="1295534"/>
    <lineage>
        <taxon>Eukaryota</taxon>
        <taxon>Fungi</taxon>
        <taxon>Dikarya</taxon>
        <taxon>Basidiomycota</taxon>
        <taxon>Agaricomycotina</taxon>
        <taxon>Tremellomycetes</taxon>
        <taxon>Tremellales</taxon>
        <taxon>Cryptococcaceae</taxon>
        <taxon>Kwoniella</taxon>
    </lineage>
</organism>
<feature type="region of interest" description="Disordered" evidence="1">
    <location>
        <begin position="49"/>
        <end position="127"/>
    </location>
</feature>